<reference evidence="3" key="1">
    <citation type="journal article" date="2014" name="Int. J. Syst. Evol. Microbiol.">
        <title>Complete genome sequence of Corynebacterium casei LMG S-19264T (=DSM 44701T), isolated from a smear-ripened cheese.</title>
        <authorList>
            <consortium name="US DOE Joint Genome Institute (JGI-PGF)"/>
            <person name="Walter F."/>
            <person name="Albersmeier A."/>
            <person name="Kalinowski J."/>
            <person name="Ruckert C."/>
        </authorList>
    </citation>
    <scope>NUCLEOTIDE SEQUENCE</scope>
    <source>
        <strain evidence="3">JCM 4988</strain>
    </source>
</reference>
<organism evidence="3 4">
    <name type="scientific">Streptomyces inusitatus</name>
    <dbReference type="NCBI Taxonomy" id="68221"/>
    <lineage>
        <taxon>Bacteria</taxon>
        <taxon>Bacillati</taxon>
        <taxon>Actinomycetota</taxon>
        <taxon>Actinomycetes</taxon>
        <taxon>Kitasatosporales</taxon>
        <taxon>Streptomycetaceae</taxon>
        <taxon>Streptomyces</taxon>
    </lineage>
</organism>
<dbReference type="Proteomes" id="UP000630936">
    <property type="component" value="Unassembled WGS sequence"/>
</dbReference>
<evidence type="ECO:0008006" key="5">
    <source>
        <dbReference type="Google" id="ProtNLM"/>
    </source>
</evidence>
<evidence type="ECO:0000256" key="2">
    <source>
        <dbReference type="SAM" id="Phobius"/>
    </source>
</evidence>
<name>A0A918UV15_9ACTN</name>
<feature type="coiled-coil region" evidence="1">
    <location>
        <begin position="123"/>
        <end position="150"/>
    </location>
</feature>
<protein>
    <recommendedName>
        <fullName evidence="5">PH domain-containing protein</fullName>
    </recommendedName>
</protein>
<dbReference type="EMBL" id="BMWG01000009">
    <property type="protein sequence ID" value="GGZ36316.1"/>
    <property type="molecule type" value="Genomic_DNA"/>
</dbReference>
<keyword evidence="2" id="KW-0472">Membrane</keyword>
<evidence type="ECO:0000313" key="3">
    <source>
        <dbReference type="EMBL" id="GGZ36316.1"/>
    </source>
</evidence>
<keyword evidence="2" id="KW-1133">Transmembrane helix</keyword>
<sequence>MEPIVYRNREARRAVIVSAALLLWGALSLIRLLRGTEPDFLHALGLAWLAVAPFILRVSLGRTTVDERGIHAWRLLSRRTYAWHDISDITVEERTSRGHGAYRIVISRPGRRPRPLPAPYVDIRASRTRYEELLTQAADLRSRLRAARDSHVA</sequence>
<evidence type="ECO:0000313" key="4">
    <source>
        <dbReference type="Proteomes" id="UP000630936"/>
    </source>
</evidence>
<keyword evidence="2" id="KW-0812">Transmembrane</keyword>
<dbReference type="RefSeq" id="WP_190123856.1">
    <property type="nucleotide sequence ID" value="NZ_BMWG01000009.1"/>
</dbReference>
<feature type="transmembrane region" description="Helical" evidence="2">
    <location>
        <begin position="40"/>
        <end position="60"/>
    </location>
</feature>
<gene>
    <name evidence="3" type="ORF">GCM10010387_32960</name>
</gene>
<keyword evidence="1" id="KW-0175">Coiled coil</keyword>
<dbReference type="AlphaFoldDB" id="A0A918UV15"/>
<evidence type="ECO:0000256" key="1">
    <source>
        <dbReference type="SAM" id="Coils"/>
    </source>
</evidence>
<proteinExistence type="predicted"/>
<accession>A0A918UV15</accession>
<keyword evidence="4" id="KW-1185">Reference proteome</keyword>
<comment type="caution">
    <text evidence="3">The sequence shown here is derived from an EMBL/GenBank/DDBJ whole genome shotgun (WGS) entry which is preliminary data.</text>
</comment>
<feature type="transmembrane region" description="Helical" evidence="2">
    <location>
        <begin position="14"/>
        <end position="34"/>
    </location>
</feature>
<reference evidence="3" key="2">
    <citation type="submission" date="2020-09" db="EMBL/GenBank/DDBJ databases">
        <authorList>
            <person name="Sun Q."/>
            <person name="Ohkuma M."/>
        </authorList>
    </citation>
    <scope>NUCLEOTIDE SEQUENCE</scope>
    <source>
        <strain evidence="3">JCM 4988</strain>
    </source>
</reference>